<proteinExistence type="inferred from homology"/>
<evidence type="ECO:0000256" key="3">
    <source>
        <dbReference type="ARBA" id="ARBA00022679"/>
    </source>
</evidence>
<evidence type="ECO:0000256" key="4">
    <source>
        <dbReference type="ARBA" id="ARBA00022691"/>
    </source>
</evidence>
<dbReference type="InterPro" id="IPR029026">
    <property type="entry name" value="tRNA_m1G_MTases_N"/>
</dbReference>
<comment type="similarity">
    <text evidence="6">Belongs to the class IV-like SAM-binding methyltransferase superfamily. RNA methyltransferase TrmH family. TrmL subfamily.</text>
</comment>
<dbReference type="PANTHER" id="PTHR42971">
    <property type="entry name" value="TRNA (CYTIDINE(34)-2'-O)-METHYLTRANSFERASE"/>
    <property type="match status" value="1"/>
</dbReference>
<dbReference type="EMBL" id="JBHRSL010000027">
    <property type="protein sequence ID" value="MFC3053424.1"/>
    <property type="molecule type" value="Genomic_DNA"/>
</dbReference>
<organism evidence="8 9">
    <name type="scientific">Kordiimonas pumila</name>
    <dbReference type="NCBI Taxonomy" id="2161677"/>
    <lineage>
        <taxon>Bacteria</taxon>
        <taxon>Pseudomonadati</taxon>
        <taxon>Pseudomonadota</taxon>
        <taxon>Alphaproteobacteria</taxon>
        <taxon>Kordiimonadales</taxon>
        <taxon>Kordiimonadaceae</taxon>
        <taxon>Kordiimonas</taxon>
    </lineage>
</organism>
<evidence type="ECO:0000259" key="7">
    <source>
        <dbReference type="Pfam" id="PF00588"/>
    </source>
</evidence>
<dbReference type="CDD" id="cd18094">
    <property type="entry name" value="SpoU-like_TrmL"/>
    <property type="match status" value="1"/>
</dbReference>
<evidence type="ECO:0000256" key="2">
    <source>
        <dbReference type="ARBA" id="ARBA00022603"/>
    </source>
</evidence>
<evidence type="ECO:0000313" key="9">
    <source>
        <dbReference type="Proteomes" id="UP001595444"/>
    </source>
</evidence>
<keyword evidence="5 6" id="KW-0819">tRNA processing</keyword>
<keyword evidence="4 6" id="KW-0949">S-adenosyl-L-methionine</keyword>
<gene>
    <name evidence="6" type="primary">trmL</name>
    <name evidence="8" type="ORF">ACFOKA_16115</name>
</gene>
<reference evidence="9" key="1">
    <citation type="journal article" date="2019" name="Int. J. Syst. Evol. Microbiol.">
        <title>The Global Catalogue of Microorganisms (GCM) 10K type strain sequencing project: providing services to taxonomists for standard genome sequencing and annotation.</title>
        <authorList>
            <consortium name="The Broad Institute Genomics Platform"/>
            <consortium name="The Broad Institute Genome Sequencing Center for Infectious Disease"/>
            <person name="Wu L."/>
            <person name="Ma J."/>
        </authorList>
    </citation>
    <scope>NUCLEOTIDE SEQUENCE [LARGE SCALE GENOMIC DNA]</scope>
    <source>
        <strain evidence="9">KCTC 62164</strain>
    </source>
</reference>
<dbReference type="Proteomes" id="UP001595444">
    <property type="component" value="Unassembled WGS sequence"/>
</dbReference>
<feature type="binding site" evidence="6">
    <location>
        <position position="133"/>
    </location>
    <ligand>
        <name>S-adenosyl-L-methionine</name>
        <dbReference type="ChEBI" id="CHEBI:59789"/>
    </ligand>
</feature>
<keyword evidence="3 6" id="KW-0808">Transferase</keyword>
<keyword evidence="9" id="KW-1185">Reference proteome</keyword>
<dbReference type="SUPFAM" id="SSF75217">
    <property type="entry name" value="alpha/beta knot"/>
    <property type="match status" value="1"/>
</dbReference>
<dbReference type="PIRSF" id="PIRSF029256">
    <property type="entry name" value="SpoU_TrmH_prd"/>
    <property type="match status" value="1"/>
</dbReference>
<dbReference type="Gene3D" id="3.40.1280.10">
    <property type="match status" value="1"/>
</dbReference>
<accession>A0ABV7D8U2</accession>
<sequence length="165" mass="18492">MLKLPSGDTVPLMQIALFQPDQPTNTGTLLRLGACMGTPVHIIEPCGFPFSKRALRRYAMDYADHVTLHHHADWHAFQRWRIESGSRLLLLTTKSAQPYHQFTYQPDDILMVGSESTGAPDYVHDIADHRLLVPMTANVRSLNVAVSMAMVLGEGLRQTDNWPEG</sequence>
<comment type="subunit">
    <text evidence="6">Homodimer.</text>
</comment>
<dbReference type="Pfam" id="PF00588">
    <property type="entry name" value="SpoU_methylase"/>
    <property type="match status" value="1"/>
</dbReference>
<comment type="catalytic activity">
    <reaction evidence="6">
        <text>5-carboxymethylaminomethyluridine(34) in tRNA(Leu) + S-adenosyl-L-methionine = 5-carboxymethylaminomethyl-2'-O-methyluridine(34) in tRNA(Leu) + S-adenosyl-L-homocysteine + H(+)</text>
        <dbReference type="Rhea" id="RHEA:43088"/>
        <dbReference type="Rhea" id="RHEA-COMP:10333"/>
        <dbReference type="Rhea" id="RHEA-COMP:10334"/>
        <dbReference type="ChEBI" id="CHEBI:15378"/>
        <dbReference type="ChEBI" id="CHEBI:57856"/>
        <dbReference type="ChEBI" id="CHEBI:59789"/>
        <dbReference type="ChEBI" id="CHEBI:74508"/>
        <dbReference type="ChEBI" id="CHEBI:74511"/>
        <dbReference type="EC" id="2.1.1.207"/>
    </reaction>
</comment>
<name>A0ABV7D8U2_9PROT</name>
<dbReference type="InterPro" id="IPR016914">
    <property type="entry name" value="TrmL"/>
</dbReference>
<feature type="binding site" evidence="6">
    <location>
        <position position="113"/>
    </location>
    <ligand>
        <name>S-adenosyl-L-methionine</name>
        <dbReference type="ChEBI" id="CHEBI:59789"/>
    </ligand>
</feature>
<dbReference type="HAMAP" id="MF_01885">
    <property type="entry name" value="tRNA_methyltr_TrmL"/>
    <property type="match status" value="1"/>
</dbReference>
<dbReference type="PANTHER" id="PTHR42971:SF1">
    <property type="entry name" value="TRNA (CYTIDINE(34)-2'-O)-METHYLTRANSFERASE"/>
    <property type="match status" value="1"/>
</dbReference>
<feature type="binding site" evidence="6">
    <location>
        <position position="91"/>
    </location>
    <ligand>
        <name>S-adenosyl-L-methionine</name>
        <dbReference type="ChEBI" id="CHEBI:59789"/>
    </ligand>
</feature>
<comment type="function">
    <text evidence="6">Methylates the ribose at the nucleotide 34 wobble position in the two leucyl isoacceptors tRNA(Leu)(CmAA) and tRNA(Leu)(cmnm5UmAA). Catalyzes the methyl transfer from S-adenosyl-L-methionine to the 2'-OH of the wobble nucleotide.</text>
</comment>
<keyword evidence="2 6" id="KW-0489">Methyltransferase</keyword>
<evidence type="ECO:0000313" key="8">
    <source>
        <dbReference type="EMBL" id="MFC3053424.1"/>
    </source>
</evidence>
<dbReference type="InterPro" id="IPR001537">
    <property type="entry name" value="SpoU_MeTrfase"/>
</dbReference>
<dbReference type="InterPro" id="IPR029028">
    <property type="entry name" value="Alpha/beta_knot_MTases"/>
</dbReference>
<comment type="catalytic activity">
    <reaction evidence="6">
        <text>cytidine(34) in tRNA + S-adenosyl-L-methionine = 2'-O-methylcytidine(34) in tRNA + S-adenosyl-L-homocysteine + H(+)</text>
        <dbReference type="Rhea" id="RHEA:43084"/>
        <dbReference type="Rhea" id="RHEA-COMP:10331"/>
        <dbReference type="Rhea" id="RHEA-COMP:10332"/>
        <dbReference type="ChEBI" id="CHEBI:15378"/>
        <dbReference type="ChEBI" id="CHEBI:57856"/>
        <dbReference type="ChEBI" id="CHEBI:59789"/>
        <dbReference type="ChEBI" id="CHEBI:74495"/>
        <dbReference type="ChEBI" id="CHEBI:82748"/>
        <dbReference type="EC" id="2.1.1.207"/>
    </reaction>
</comment>
<protein>
    <recommendedName>
        <fullName evidence="6">tRNA (cytidine(34)-2'-O)-methyltransferase</fullName>
        <ecNumber evidence="6">2.1.1.207</ecNumber>
    </recommendedName>
    <alternativeName>
        <fullName evidence="6">tRNA (cytidine/uridine-2'-O-)-methyltransferase TrmL</fullName>
    </alternativeName>
</protein>
<feature type="binding site" evidence="6">
    <location>
        <position position="141"/>
    </location>
    <ligand>
        <name>S-adenosyl-L-methionine</name>
        <dbReference type="ChEBI" id="CHEBI:59789"/>
    </ligand>
</feature>
<dbReference type="RefSeq" id="WP_228073861.1">
    <property type="nucleotide sequence ID" value="NZ_CP061205.1"/>
</dbReference>
<dbReference type="EC" id="2.1.1.207" evidence="6"/>
<feature type="domain" description="tRNA/rRNA methyltransferase SpoU type" evidence="7">
    <location>
        <begin position="14"/>
        <end position="152"/>
    </location>
</feature>
<evidence type="ECO:0000256" key="6">
    <source>
        <dbReference type="HAMAP-Rule" id="MF_01885"/>
    </source>
</evidence>
<comment type="subcellular location">
    <subcellularLocation>
        <location evidence="6">Cytoplasm</location>
    </subcellularLocation>
</comment>
<evidence type="ECO:0000256" key="5">
    <source>
        <dbReference type="ARBA" id="ARBA00022694"/>
    </source>
</evidence>
<evidence type="ECO:0000256" key="1">
    <source>
        <dbReference type="ARBA" id="ARBA00022490"/>
    </source>
</evidence>
<comment type="caution">
    <text evidence="8">The sequence shown here is derived from an EMBL/GenBank/DDBJ whole genome shotgun (WGS) entry which is preliminary data.</text>
</comment>
<keyword evidence="1 6" id="KW-0963">Cytoplasm</keyword>